<proteinExistence type="predicted"/>
<feature type="domain" description="DEAD-box RNA helicase Q" evidence="12">
    <location>
        <begin position="261"/>
        <end position="289"/>
    </location>
</feature>
<feature type="domain" description="Helicase C-terminal" evidence="11">
    <location>
        <begin position="496"/>
        <end position="659"/>
    </location>
</feature>
<feature type="region of interest" description="Disordered" evidence="9">
    <location>
        <begin position="693"/>
        <end position="850"/>
    </location>
</feature>
<dbReference type="InterPro" id="IPR050079">
    <property type="entry name" value="DEAD_box_RNA_helicase"/>
</dbReference>
<dbReference type="GO" id="GO:0016787">
    <property type="term" value="F:hydrolase activity"/>
    <property type="evidence" value="ECO:0007669"/>
    <property type="project" value="UniProtKB-KW"/>
</dbReference>
<feature type="compositionally biased region" description="Acidic residues" evidence="9">
    <location>
        <begin position="216"/>
        <end position="237"/>
    </location>
</feature>
<keyword evidence="5" id="KW-0067">ATP-binding</keyword>
<dbReference type="Proteomes" id="UP001150569">
    <property type="component" value="Unassembled WGS sequence"/>
</dbReference>
<keyword evidence="4" id="KW-0347">Helicase</keyword>
<feature type="compositionally biased region" description="Acidic residues" evidence="9">
    <location>
        <begin position="133"/>
        <end position="171"/>
    </location>
</feature>
<dbReference type="PROSITE" id="PS51194">
    <property type="entry name" value="HELICASE_CTER"/>
    <property type="match status" value="1"/>
</dbReference>
<dbReference type="GO" id="GO:0003723">
    <property type="term" value="F:RNA binding"/>
    <property type="evidence" value="ECO:0007669"/>
    <property type="project" value="UniProtKB-KW"/>
</dbReference>
<dbReference type="Pfam" id="PF00271">
    <property type="entry name" value="Helicase_C"/>
    <property type="match status" value="1"/>
</dbReference>
<comment type="catalytic activity">
    <reaction evidence="7">
        <text>ATP + H2O = ADP + phosphate + H(+)</text>
        <dbReference type="Rhea" id="RHEA:13065"/>
        <dbReference type="ChEBI" id="CHEBI:15377"/>
        <dbReference type="ChEBI" id="CHEBI:15378"/>
        <dbReference type="ChEBI" id="CHEBI:30616"/>
        <dbReference type="ChEBI" id="CHEBI:43474"/>
        <dbReference type="ChEBI" id="CHEBI:456216"/>
        <dbReference type="EC" id="3.6.4.13"/>
    </reaction>
</comment>
<dbReference type="PANTHER" id="PTHR47959">
    <property type="entry name" value="ATP-DEPENDENT RNA HELICASE RHLE-RELATED"/>
    <property type="match status" value="1"/>
</dbReference>
<dbReference type="GO" id="GO:0005524">
    <property type="term" value="F:ATP binding"/>
    <property type="evidence" value="ECO:0007669"/>
    <property type="project" value="UniProtKB-KW"/>
</dbReference>
<dbReference type="AlphaFoldDB" id="A0A9W8AIF5"/>
<evidence type="ECO:0000259" key="11">
    <source>
        <dbReference type="PROSITE" id="PS51194"/>
    </source>
</evidence>
<feature type="compositionally biased region" description="Basic residues" evidence="9">
    <location>
        <begin position="838"/>
        <end position="850"/>
    </location>
</feature>
<feature type="compositionally biased region" description="Basic and acidic residues" evidence="9">
    <location>
        <begin position="703"/>
        <end position="734"/>
    </location>
</feature>
<dbReference type="InterPro" id="IPR027417">
    <property type="entry name" value="P-loop_NTPase"/>
</dbReference>
<reference evidence="13" key="1">
    <citation type="submission" date="2022-07" db="EMBL/GenBank/DDBJ databases">
        <title>Phylogenomic reconstructions and comparative analyses of Kickxellomycotina fungi.</title>
        <authorList>
            <person name="Reynolds N.K."/>
            <person name="Stajich J.E."/>
            <person name="Barry K."/>
            <person name="Grigoriev I.V."/>
            <person name="Crous P."/>
            <person name="Smith M.E."/>
        </authorList>
    </citation>
    <scope>NUCLEOTIDE SEQUENCE</scope>
    <source>
        <strain evidence="13">RSA 861</strain>
    </source>
</reference>
<dbReference type="SUPFAM" id="SSF52540">
    <property type="entry name" value="P-loop containing nucleoside triphosphate hydrolases"/>
    <property type="match status" value="1"/>
</dbReference>
<sequence length="850" mass="93504">MDLDYDLNVNLDGEEPQTSGDMNPEFAMDFDNDGFSNLRHSADFIAARRTLRNRAVGGEGTLLDQRIAKRRAQLKRKATGNLEGDDVESSEDDSEGDGEVGQTQATAADASSDEELADREADQVVDFVSGSDSSDDDSDASDPDDEDASELDGEVELADGSDFDDEVEASEDERGGVSDTNSLYDSDADDTELDLVRPVKVRARSNAPKAPTTPTGDDEESSDEDDDTSSESELDEEAEAIKREYFASDNENSDDDEGYPQSFNTMNLSRPILKGLTQLNFTKPTPIQARSIPMALLGKDICGGAVTGSGKTAAFIVPILERLLFRSRKNPAVRVLVICPTRELAIQCQNVAVKLAAFTDVTFCLCVGGLPMKKQEAELRLRPDVVIATPGRLIDHVRNSPSFTLDLLEILVMDEADRMLEEGFKAELTEIINNCPRTRQTMLFSATMTDNVNDLIRLSLQRPVRIQVDSAKQAARNLVQEFIRVRAHREADRPAILLALCKRTYQRKCIVFFRSKRAVREMRILLGLCGLNAVELHGNLSQEQRMRSLELFRDGEADFLMATDVAARGLDIKGVETVINFNMPHNFAQYLHRVGRTARAGTEGRSVTLAGEADRKMLRLALKSSTGPNQVRNRVIPPARIERYRQRIEKLLPQVEELLEEDQTDRMVAKAEMMVTKAANLIEHEAEIKARPRKTWFQTNGERAAEKAKGKEDYNAKFDPHGKSKRKDAGERKLPNSRKRRKATDEDKKALRSSMASIKSAKRTQWEDRGKAPGARASAGSGGAKGKRAKSSFSPGFTNDLTNVTKMGAGKRPTAAASAKSGGAGKKGGKGQQNAGKFKGKAHKGGKGRK</sequence>
<name>A0A9W8AIF5_9FUNG</name>
<dbReference type="SMART" id="SM00490">
    <property type="entry name" value="HELICc"/>
    <property type="match status" value="1"/>
</dbReference>
<evidence type="ECO:0000313" key="14">
    <source>
        <dbReference type="Proteomes" id="UP001150569"/>
    </source>
</evidence>
<feature type="region of interest" description="Disordered" evidence="9">
    <location>
        <begin position="1"/>
        <end position="27"/>
    </location>
</feature>
<keyword evidence="2" id="KW-0547">Nucleotide-binding</keyword>
<keyword evidence="14" id="KW-1185">Reference proteome</keyword>
<gene>
    <name evidence="13" type="primary">DRS1_2</name>
    <name evidence="13" type="ORF">IWQ60_002838</name>
</gene>
<evidence type="ECO:0000256" key="8">
    <source>
        <dbReference type="PROSITE-ProRule" id="PRU00552"/>
    </source>
</evidence>
<evidence type="ECO:0000259" key="12">
    <source>
        <dbReference type="PROSITE" id="PS51195"/>
    </source>
</evidence>
<evidence type="ECO:0000256" key="1">
    <source>
        <dbReference type="ARBA" id="ARBA00012552"/>
    </source>
</evidence>
<evidence type="ECO:0000256" key="3">
    <source>
        <dbReference type="ARBA" id="ARBA00022801"/>
    </source>
</evidence>
<feature type="short sequence motif" description="Q motif" evidence="8">
    <location>
        <begin position="261"/>
        <end position="289"/>
    </location>
</feature>
<evidence type="ECO:0000256" key="4">
    <source>
        <dbReference type="ARBA" id="ARBA00022806"/>
    </source>
</evidence>
<dbReference type="InterPro" id="IPR001650">
    <property type="entry name" value="Helicase_C-like"/>
</dbReference>
<dbReference type="CDD" id="cd18787">
    <property type="entry name" value="SF2_C_DEAD"/>
    <property type="match status" value="1"/>
</dbReference>
<dbReference type="GO" id="GO:0005829">
    <property type="term" value="C:cytosol"/>
    <property type="evidence" value="ECO:0007669"/>
    <property type="project" value="TreeGrafter"/>
</dbReference>
<dbReference type="PROSITE" id="PS51195">
    <property type="entry name" value="Q_MOTIF"/>
    <property type="match status" value="1"/>
</dbReference>
<dbReference type="InterPro" id="IPR011545">
    <property type="entry name" value="DEAD/DEAH_box_helicase_dom"/>
</dbReference>
<feature type="compositionally biased region" description="Acidic residues" evidence="9">
    <location>
        <begin position="83"/>
        <end position="98"/>
    </location>
</feature>
<accession>A0A9W8AIF5</accession>
<evidence type="ECO:0000256" key="2">
    <source>
        <dbReference type="ARBA" id="ARBA00022741"/>
    </source>
</evidence>
<evidence type="ECO:0000256" key="7">
    <source>
        <dbReference type="ARBA" id="ARBA00047984"/>
    </source>
</evidence>
<evidence type="ECO:0000259" key="10">
    <source>
        <dbReference type="PROSITE" id="PS51192"/>
    </source>
</evidence>
<dbReference type="PANTHER" id="PTHR47959:SF1">
    <property type="entry name" value="ATP-DEPENDENT RNA HELICASE DBPA"/>
    <property type="match status" value="1"/>
</dbReference>
<feature type="domain" description="Helicase ATP-binding" evidence="10">
    <location>
        <begin position="292"/>
        <end position="466"/>
    </location>
</feature>
<feature type="compositionally biased region" description="Polar residues" evidence="9">
    <location>
        <begin position="793"/>
        <end position="805"/>
    </location>
</feature>
<dbReference type="SMART" id="SM00487">
    <property type="entry name" value="DEXDc"/>
    <property type="match status" value="1"/>
</dbReference>
<comment type="caution">
    <text evidence="13">The sequence shown here is derived from an EMBL/GenBank/DDBJ whole genome shotgun (WGS) entry which is preliminary data.</text>
</comment>
<dbReference type="EMBL" id="JANBPT010000113">
    <property type="protein sequence ID" value="KAJ1927534.1"/>
    <property type="molecule type" value="Genomic_DNA"/>
</dbReference>
<keyword evidence="3 13" id="KW-0378">Hydrolase</keyword>
<dbReference type="Gene3D" id="3.40.50.300">
    <property type="entry name" value="P-loop containing nucleotide triphosphate hydrolases"/>
    <property type="match status" value="2"/>
</dbReference>
<dbReference type="EC" id="3.6.4.13" evidence="1"/>
<protein>
    <recommendedName>
        <fullName evidence="1">RNA helicase</fullName>
        <ecNumber evidence="1">3.6.4.13</ecNumber>
    </recommendedName>
</protein>
<dbReference type="PROSITE" id="PS00039">
    <property type="entry name" value="DEAD_ATP_HELICASE"/>
    <property type="match status" value="1"/>
</dbReference>
<dbReference type="OrthoDB" id="10259843at2759"/>
<dbReference type="InterPro" id="IPR014001">
    <property type="entry name" value="Helicase_ATP-bd"/>
</dbReference>
<dbReference type="CDD" id="cd17947">
    <property type="entry name" value="DEADc_DDX27"/>
    <property type="match status" value="1"/>
</dbReference>
<evidence type="ECO:0000256" key="9">
    <source>
        <dbReference type="SAM" id="MobiDB-lite"/>
    </source>
</evidence>
<evidence type="ECO:0000256" key="5">
    <source>
        <dbReference type="ARBA" id="ARBA00022840"/>
    </source>
</evidence>
<dbReference type="PROSITE" id="PS51192">
    <property type="entry name" value="HELICASE_ATP_BIND_1"/>
    <property type="match status" value="1"/>
</dbReference>
<dbReference type="Pfam" id="PF00270">
    <property type="entry name" value="DEAD"/>
    <property type="match status" value="1"/>
</dbReference>
<evidence type="ECO:0000313" key="13">
    <source>
        <dbReference type="EMBL" id="KAJ1927534.1"/>
    </source>
</evidence>
<dbReference type="InterPro" id="IPR000629">
    <property type="entry name" value="RNA-helicase_DEAD-box_CS"/>
</dbReference>
<dbReference type="InterPro" id="IPR014014">
    <property type="entry name" value="RNA_helicase_DEAD_Q_motif"/>
</dbReference>
<evidence type="ECO:0000256" key="6">
    <source>
        <dbReference type="ARBA" id="ARBA00022884"/>
    </source>
</evidence>
<keyword evidence="6" id="KW-0694">RNA-binding</keyword>
<feature type="region of interest" description="Disordered" evidence="9">
    <location>
        <begin position="75"/>
        <end position="237"/>
    </location>
</feature>
<dbReference type="GO" id="GO:0003724">
    <property type="term" value="F:RNA helicase activity"/>
    <property type="evidence" value="ECO:0007669"/>
    <property type="project" value="UniProtKB-EC"/>
</dbReference>
<organism evidence="13 14">
    <name type="scientific">Tieghemiomyces parasiticus</name>
    <dbReference type="NCBI Taxonomy" id="78921"/>
    <lineage>
        <taxon>Eukaryota</taxon>
        <taxon>Fungi</taxon>
        <taxon>Fungi incertae sedis</taxon>
        <taxon>Zoopagomycota</taxon>
        <taxon>Kickxellomycotina</taxon>
        <taxon>Dimargaritomycetes</taxon>
        <taxon>Dimargaritales</taxon>
        <taxon>Dimargaritaceae</taxon>
        <taxon>Tieghemiomyces</taxon>
    </lineage>
</organism>